<keyword evidence="6 10" id="KW-0274">FAD</keyword>
<keyword evidence="14" id="KW-1185">Reference proteome</keyword>
<evidence type="ECO:0000256" key="2">
    <source>
        <dbReference type="ARBA" id="ARBA00004154"/>
    </source>
</evidence>
<dbReference type="InterPro" id="IPR040125">
    <property type="entry name" value="Squalene_monox"/>
</dbReference>
<dbReference type="GO" id="GO:0050660">
    <property type="term" value="F:flavin adenine dinucleotide binding"/>
    <property type="evidence" value="ECO:0007669"/>
    <property type="project" value="UniProtKB-UniRule"/>
</dbReference>
<dbReference type="PANTHER" id="PTHR10835">
    <property type="entry name" value="SQUALENE MONOOXYGENASE"/>
    <property type="match status" value="1"/>
</dbReference>
<keyword evidence="10" id="KW-0812">Transmembrane</keyword>
<evidence type="ECO:0000256" key="5">
    <source>
        <dbReference type="ARBA" id="ARBA00022630"/>
    </source>
</evidence>
<keyword evidence="5 10" id="KW-0285">Flavoprotein</keyword>
<evidence type="ECO:0000256" key="9">
    <source>
        <dbReference type="ARBA" id="ARBA00023136"/>
    </source>
</evidence>
<evidence type="ECO:0000256" key="6">
    <source>
        <dbReference type="ARBA" id="ARBA00022827"/>
    </source>
</evidence>
<keyword evidence="9 10" id="KW-0472">Membrane</keyword>
<dbReference type="EMBL" id="NBSH01000002">
    <property type="protein sequence ID" value="ORX40274.1"/>
    <property type="molecule type" value="Genomic_DNA"/>
</dbReference>
<keyword evidence="10" id="KW-1133">Transmembrane helix</keyword>
<evidence type="ECO:0000256" key="10">
    <source>
        <dbReference type="RuleBase" id="RU367121"/>
    </source>
</evidence>
<comment type="catalytic activity">
    <reaction evidence="10">
        <text>squalene + reduced [NADPH--hemoprotein reductase] + O2 = (S)-2,3-epoxysqualene + oxidized [NADPH--hemoprotein reductase] + H2O + H(+)</text>
        <dbReference type="Rhea" id="RHEA:25282"/>
        <dbReference type="Rhea" id="RHEA-COMP:11964"/>
        <dbReference type="Rhea" id="RHEA-COMP:11965"/>
        <dbReference type="ChEBI" id="CHEBI:15377"/>
        <dbReference type="ChEBI" id="CHEBI:15378"/>
        <dbReference type="ChEBI" id="CHEBI:15379"/>
        <dbReference type="ChEBI" id="CHEBI:15440"/>
        <dbReference type="ChEBI" id="CHEBI:15441"/>
        <dbReference type="ChEBI" id="CHEBI:57618"/>
        <dbReference type="ChEBI" id="CHEBI:58210"/>
        <dbReference type="EC" id="1.14.14.17"/>
    </reaction>
</comment>
<evidence type="ECO:0000256" key="7">
    <source>
        <dbReference type="ARBA" id="ARBA00022848"/>
    </source>
</evidence>
<accession>A0A1Y1URZ5</accession>
<feature type="region of interest" description="Disordered" evidence="11">
    <location>
        <begin position="1"/>
        <end position="23"/>
    </location>
</feature>
<dbReference type="Pfam" id="PF08491">
    <property type="entry name" value="SE"/>
    <property type="match status" value="1"/>
</dbReference>
<evidence type="ECO:0000313" key="13">
    <source>
        <dbReference type="EMBL" id="ORX40274.1"/>
    </source>
</evidence>
<dbReference type="GeneID" id="33556694"/>
<dbReference type="RefSeq" id="XP_021874059.1">
    <property type="nucleotide sequence ID" value="XM_022014886.1"/>
</dbReference>
<feature type="transmembrane region" description="Helical" evidence="10">
    <location>
        <begin position="530"/>
        <end position="548"/>
    </location>
</feature>
<keyword evidence="10" id="KW-0256">Endoplasmic reticulum</keyword>
<comment type="caution">
    <text evidence="13">The sequence shown here is derived from an EMBL/GenBank/DDBJ whole genome shotgun (WGS) entry which is preliminary data.</text>
</comment>
<keyword evidence="8 10" id="KW-0560">Oxidoreductase</keyword>
<comment type="cofactor">
    <cofactor evidence="1 10">
        <name>FAD</name>
        <dbReference type="ChEBI" id="CHEBI:57692"/>
    </cofactor>
</comment>
<feature type="domain" description="Squalene epoxidase" evidence="12">
    <location>
        <begin position="269"/>
        <end position="552"/>
    </location>
</feature>
<dbReference type="Gene3D" id="3.50.50.60">
    <property type="entry name" value="FAD/NAD(P)-binding domain"/>
    <property type="match status" value="2"/>
</dbReference>
<dbReference type="EC" id="1.14.14.17" evidence="4 10"/>
<evidence type="ECO:0000256" key="3">
    <source>
        <dbReference type="ARBA" id="ARBA00008802"/>
    </source>
</evidence>
<dbReference type="SUPFAM" id="SSF51905">
    <property type="entry name" value="FAD/NAD(P)-binding domain"/>
    <property type="match status" value="1"/>
</dbReference>
<comment type="similarity">
    <text evidence="3 10">Belongs to the squalene monooxygenase family.</text>
</comment>
<organism evidence="13 14">
    <name type="scientific">Kockovaella imperatae</name>
    <dbReference type="NCBI Taxonomy" id="4999"/>
    <lineage>
        <taxon>Eukaryota</taxon>
        <taxon>Fungi</taxon>
        <taxon>Dikarya</taxon>
        <taxon>Basidiomycota</taxon>
        <taxon>Agaricomycotina</taxon>
        <taxon>Tremellomycetes</taxon>
        <taxon>Tremellales</taxon>
        <taxon>Cuniculitremaceae</taxon>
        <taxon>Kockovaella</taxon>
    </lineage>
</organism>
<dbReference type="PRINTS" id="PR00420">
    <property type="entry name" value="RNGMNOXGNASE"/>
</dbReference>
<sequence length="596" mass="63895">MDHNSDTSSTAGPSRRRTTHHDLHHLSPEIIVIGAGIAGSALSYALSHSGRKVLLLERDLSEPDRIVGELLQPGGVNALSKIGLANVLEGIDATPVEGYTITTGVGGERKVACPYPTLEGTDKNTGKGSKAGGDDEIRANGHVNNGLSTGEAGSGLRHRHSNGYTNGGQLNGDTSSAAAQWHVESASGRKEGRSFHHGRLIMSLRNRCIDDAPNCTVLEATVKDLIYCDHSSHVIGVNAAFKVPKAGSESSGNADIKEEMETVERKVYAPLTIIADGCFSKFRSIPGSRLPPTQTRSTFVGAIVKDIDLPAPRRGTVCLTPSGPVLLYQIGYEARETRMLVDVKGKLPSAADGSLKRFIIDNYVPYLPTNVQPAVTEAVETQRLRTMPNSFLPPSMQGLSGHSLRGAIMVGDAYNMRHPLTGGGMTVAFNDAVILSDMLAPGGRLNLKPGREGLEDWETIAGGLRDWFWERKHLAGVVNVLSMALYDLFGGADHPEFSVLQAGCFKYLGLGGEQVAGPVGLLSAITPKPLLLFYHFFAVALYSIYLLFKQGPPAPDGKSNSAPGILAVPNLMWLSMRTFWTACVVLLPVIWTEFKI</sequence>
<proteinExistence type="inferred from homology"/>
<dbReference type="GO" id="GO:0006696">
    <property type="term" value="P:ergosterol biosynthetic process"/>
    <property type="evidence" value="ECO:0007669"/>
    <property type="project" value="TreeGrafter"/>
</dbReference>
<dbReference type="OrthoDB" id="1678617at2759"/>
<dbReference type="InterPro" id="IPR013698">
    <property type="entry name" value="Squalene_epoxidase"/>
</dbReference>
<protein>
    <recommendedName>
        <fullName evidence="4 10">Squalene monooxygenase</fullName>
        <ecNumber evidence="4 10">1.14.14.17</ecNumber>
    </recommendedName>
</protein>
<dbReference type="InterPro" id="IPR036188">
    <property type="entry name" value="FAD/NAD-bd_sf"/>
</dbReference>
<evidence type="ECO:0000256" key="8">
    <source>
        <dbReference type="ARBA" id="ARBA00023002"/>
    </source>
</evidence>
<feature type="compositionally biased region" description="Polar residues" evidence="11">
    <location>
        <begin position="1"/>
        <end position="12"/>
    </location>
</feature>
<comment type="subcellular location">
    <subcellularLocation>
        <location evidence="10">Endoplasmic reticulum membrane</location>
        <topology evidence="10">Multi-pass membrane protein</topology>
    </subcellularLocation>
    <subcellularLocation>
        <location evidence="2">Microsome membrane</location>
        <topology evidence="2">Multi-pass membrane protein</topology>
    </subcellularLocation>
</comment>
<reference evidence="13 14" key="1">
    <citation type="submission" date="2017-03" db="EMBL/GenBank/DDBJ databases">
        <title>Widespread Adenine N6-methylation of Active Genes in Fungi.</title>
        <authorList>
            <consortium name="DOE Joint Genome Institute"/>
            <person name="Mondo S.J."/>
            <person name="Dannebaum R.O."/>
            <person name="Kuo R.C."/>
            <person name="Louie K.B."/>
            <person name="Bewick A.J."/>
            <person name="Labutti K."/>
            <person name="Haridas S."/>
            <person name="Kuo A."/>
            <person name="Salamov A."/>
            <person name="Ahrendt S.R."/>
            <person name="Lau R."/>
            <person name="Bowen B.P."/>
            <person name="Lipzen A."/>
            <person name="Sullivan W."/>
            <person name="Andreopoulos W.B."/>
            <person name="Clum A."/>
            <person name="Lindquist E."/>
            <person name="Daum C."/>
            <person name="Northen T.R."/>
            <person name="Ramamoorthy G."/>
            <person name="Schmitz R.J."/>
            <person name="Gryganskyi A."/>
            <person name="Culley D."/>
            <person name="Magnuson J."/>
            <person name="James T.Y."/>
            <person name="O'Malley M.A."/>
            <person name="Stajich J.E."/>
            <person name="Spatafora J.W."/>
            <person name="Visel A."/>
            <person name="Grigoriev I.V."/>
        </authorList>
    </citation>
    <scope>NUCLEOTIDE SEQUENCE [LARGE SCALE GENOMIC DNA]</scope>
    <source>
        <strain evidence="13 14">NRRL Y-17943</strain>
    </source>
</reference>
<dbReference type="Proteomes" id="UP000193218">
    <property type="component" value="Unassembled WGS sequence"/>
</dbReference>
<evidence type="ECO:0000313" key="14">
    <source>
        <dbReference type="Proteomes" id="UP000193218"/>
    </source>
</evidence>
<comment type="function">
    <text evidence="10">Catalyzes the stereospecific oxidation of squalene to (S)-2,3-epoxysqualene, and is considered to be a rate-limiting enzyme in steroid biosynthesis.</text>
</comment>
<name>A0A1Y1URZ5_9TREE</name>
<feature type="region of interest" description="Disordered" evidence="11">
    <location>
        <begin position="116"/>
        <end position="190"/>
    </location>
</feature>
<evidence type="ECO:0000259" key="12">
    <source>
        <dbReference type="Pfam" id="PF08491"/>
    </source>
</evidence>
<keyword evidence="7" id="KW-0492">Microsome</keyword>
<evidence type="ECO:0000256" key="4">
    <source>
        <dbReference type="ARBA" id="ARBA00012312"/>
    </source>
</evidence>
<evidence type="ECO:0000256" key="11">
    <source>
        <dbReference type="SAM" id="MobiDB-lite"/>
    </source>
</evidence>
<dbReference type="GO" id="GO:0005789">
    <property type="term" value="C:endoplasmic reticulum membrane"/>
    <property type="evidence" value="ECO:0007669"/>
    <property type="project" value="UniProtKB-SubCell"/>
</dbReference>
<comment type="caution">
    <text evidence="10">Lacks conserved residue(s) required for the propagation of feature annotation.</text>
</comment>
<evidence type="ECO:0000256" key="1">
    <source>
        <dbReference type="ARBA" id="ARBA00001974"/>
    </source>
</evidence>
<dbReference type="Pfam" id="PF13450">
    <property type="entry name" value="NAD_binding_8"/>
    <property type="match status" value="1"/>
</dbReference>
<dbReference type="AlphaFoldDB" id="A0A1Y1URZ5"/>
<dbReference type="InParanoid" id="A0A1Y1URZ5"/>
<dbReference type="PANTHER" id="PTHR10835:SF0">
    <property type="entry name" value="SQUALENE MONOOXYGENASE"/>
    <property type="match status" value="1"/>
</dbReference>
<gene>
    <name evidence="13" type="ORF">BD324DRAFT_617136</name>
</gene>
<dbReference type="UniPathway" id="UPA00767">
    <property type="reaction ID" value="UER00752"/>
</dbReference>
<dbReference type="FunCoup" id="A0A1Y1URZ5">
    <property type="interactions" value="135"/>
</dbReference>
<dbReference type="STRING" id="4999.A0A1Y1URZ5"/>
<dbReference type="GO" id="GO:0004506">
    <property type="term" value="F:squalene monooxygenase activity"/>
    <property type="evidence" value="ECO:0007669"/>
    <property type="project" value="UniProtKB-UniRule"/>
</dbReference>